<dbReference type="EMBL" id="CP084930">
    <property type="protein sequence ID" value="USI71428.1"/>
    <property type="molecule type" value="Genomic_DNA"/>
</dbReference>
<dbReference type="PROSITE" id="PS00636">
    <property type="entry name" value="DNAJ_1"/>
    <property type="match status" value="1"/>
</dbReference>
<dbReference type="SUPFAM" id="SSF46565">
    <property type="entry name" value="Chaperone J-domain"/>
    <property type="match status" value="1"/>
</dbReference>
<reference evidence="3" key="1">
    <citation type="journal article" date="2022" name="Toxins">
        <title>Genomic Analysis of Sphingopyxis sp. USTB-05 for Biodegrading Cyanobacterial Hepatotoxins.</title>
        <authorList>
            <person name="Liu C."/>
            <person name="Xu Q."/>
            <person name="Zhao Z."/>
            <person name="Zhang H."/>
            <person name="Liu X."/>
            <person name="Yin C."/>
            <person name="Liu Y."/>
            <person name="Yan H."/>
        </authorList>
    </citation>
    <scope>NUCLEOTIDE SEQUENCE</scope>
    <source>
        <strain evidence="3">NBD5</strain>
    </source>
</reference>
<dbReference type="Gene3D" id="2.60.260.20">
    <property type="entry name" value="Urease metallochaperone UreE, N-terminal domain"/>
    <property type="match status" value="2"/>
</dbReference>
<keyword evidence="4" id="KW-1185">Reference proteome</keyword>
<dbReference type="Proteomes" id="UP001056937">
    <property type="component" value="Chromosome 1"/>
</dbReference>
<dbReference type="Pfam" id="PF00226">
    <property type="entry name" value="DnaJ"/>
    <property type="match status" value="1"/>
</dbReference>
<dbReference type="RefSeq" id="WP_252165241.1">
    <property type="nucleotide sequence ID" value="NZ_CP084930.1"/>
</dbReference>
<organism evidence="3 4">
    <name type="scientific">Sphingomonas morindae</name>
    <dbReference type="NCBI Taxonomy" id="1541170"/>
    <lineage>
        <taxon>Bacteria</taxon>
        <taxon>Pseudomonadati</taxon>
        <taxon>Pseudomonadota</taxon>
        <taxon>Alphaproteobacteria</taxon>
        <taxon>Sphingomonadales</taxon>
        <taxon>Sphingomonadaceae</taxon>
        <taxon>Sphingomonas</taxon>
    </lineage>
</organism>
<evidence type="ECO:0000313" key="4">
    <source>
        <dbReference type="Proteomes" id="UP001056937"/>
    </source>
</evidence>
<dbReference type="SUPFAM" id="SSF49493">
    <property type="entry name" value="HSP40/DnaJ peptide-binding domain"/>
    <property type="match status" value="2"/>
</dbReference>
<dbReference type="PRINTS" id="PR00625">
    <property type="entry name" value="JDOMAIN"/>
</dbReference>
<dbReference type="InterPro" id="IPR018253">
    <property type="entry name" value="DnaJ_domain_CS"/>
</dbReference>
<dbReference type="CDD" id="cd06257">
    <property type="entry name" value="DnaJ"/>
    <property type="match status" value="1"/>
</dbReference>
<proteinExistence type="predicted"/>
<evidence type="ECO:0000259" key="2">
    <source>
        <dbReference type="PROSITE" id="PS50076"/>
    </source>
</evidence>
<dbReference type="CDD" id="cd10747">
    <property type="entry name" value="DnaJ_C"/>
    <property type="match status" value="1"/>
</dbReference>
<dbReference type="SMART" id="SM00271">
    <property type="entry name" value="DnaJ"/>
    <property type="match status" value="1"/>
</dbReference>
<dbReference type="Gene3D" id="1.10.287.110">
    <property type="entry name" value="DnaJ domain"/>
    <property type="match status" value="1"/>
</dbReference>
<dbReference type="PANTHER" id="PTHR43096">
    <property type="entry name" value="DNAJ HOMOLOG 1, MITOCHONDRIAL-RELATED"/>
    <property type="match status" value="1"/>
</dbReference>
<name>A0ABY4X3G3_9SPHN</name>
<feature type="domain" description="J" evidence="2">
    <location>
        <begin position="3"/>
        <end position="68"/>
    </location>
</feature>
<accession>A0ABY4X3G3</accession>
<dbReference type="PROSITE" id="PS50076">
    <property type="entry name" value="DNAJ_2"/>
    <property type="match status" value="1"/>
</dbReference>
<feature type="region of interest" description="Disordered" evidence="1">
    <location>
        <begin position="186"/>
        <end position="212"/>
    </location>
</feature>
<dbReference type="InterPro" id="IPR002939">
    <property type="entry name" value="DnaJ_C"/>
</dbReference>
<evidence type="ECO:0000313" key="3">
    <source>
        <dbReference type="EMBL" id="USI71428.1"/>
    </source>
</evidence>
<protein>
    <submittedName>
        <fullName evidence="3">DnaJ domain-containing protein</fullName>
    </submittedName>
</protein>
<dbReference type="Pfam" id="PF01556">
    <property type="entry name" value="DnaJ_C"/>
    <property type="match status" value="1"/>
</dbReference>
<gene>
    <name evidence="3" type="ORF">LHA26_08730</name>
</gene>
<evidence type="ECO:0000256" key="1">
    <source>
        <dbReference type="SAM" id="MobiDB-lite"/>
    </source>
</evidence>
<dbReference type="InterPro" id="IPR036869">
    <property type="entry name" value="J_dom_sf"/>
</dbReference>
<dbReference type="PANTHER" id="PTHR43096:SF10">
    <property type="entry name" value="CHAPERONE PROTEIN DNAJ A6, CHLOROPLASTIC"/>
    <property type="match status" value="1"/>
</dbReference>
<sequence>MADPYQILGVARGADEATIKKAYRTLAKELHPDRNADNPKAAERFSAVTAAYDLLSDKDKRARFDRGEIDADGNARAPFGFGGGGASPFGGGAGPFGARGFRAGPGPGGAGGFGQDGADFGDIFDNLFSGGAAGGGGGGPFGGFGRRGTKPQAKGADVAYRLQVPFEDAAALKPQRVTLGNGKTIELKLPPGVESGTQRRLGGQGEPGPTGPGDAIVTIEIQPHRFFTREGDDVRLDLPITLKEAMLGGKVKVPTVDGAVMVTIPKGSSSGRTLRLGGKGFHRSGGGRGDQLVTLMIELPGQDAALEQFLAGWTDAPRSPRADLGV</sequence>
<dbReference type="InterPro" id="IPR001623">
    <property type="entry name" value="DnaJ_domain"/>
</dbReference>
<dbReference type="InterPro" id="IPR008971">
    <property type="entry name" value="HSP40/DnaJ_pept-bd"/>
</dbReference>